<gene>
    <name evidence="4" type="ORF">PGUG_00182</name>
</gene>
<dbReference type="Proteomes" id="UP000001997">
    <property type="component" value="Unassembled WGS sequence"/>
</dbReference>
<sequence>MGKQYISTGTAAEAHSSDILDLVITTRYTLTVSSDGYAAFWDNKQEENHDPHQYVKRILINKMGLHHVSTYEAVLPSSHVKVLLVAFAAFDGSITLKLIVGDDFETLKEIPVPVDLRKDCWGPCFYQDPESKQDYFVATKIGKGAIVYRLDITSPDGSNVEVSLDEYGHLVGSNGAFPNSIDISNSTEAKVAIGHSNGDVLLYDLETLKPYYTFRSTDLQQSTTGAHGSSSIARVVKFSPGGSMLAVARDNQSSGSITLYDVKYGEDVGSLTTPSHSSKTTIGGFAHDGWVMGLCFDETGDLLASSGFDKCVRIWNLDTREREATISISISDLESTDGNEELDTSVASGVKFIKKGIRSGSGGDTNEGLCVVSFDRGIRWYREAGGI</sequence>
<proteinExistence type="predicted"/>
<dbReference type="InterPro" id="IPR036322">
    <property type="entry name" value="WD40_repeat_dom_sf"/>
</dbReference>
<dbReference type="GeneID" id="5129542"/>
<dbReference type="GO" id="GO:0055087">
    <property type="term" value="C:Ski complex"/>
    <property type="evidence" value="ECO:0007669"/>
    <property type="project" value="EnsemblFungi"/>
</dbReference>
<dbReference type="eggNOG" id="KOG4155">
    <property type="taxonomic scope" value="Eukaryota"/>
</dbReference>
<dbReference type="SUPFAM" id="SSF50978">
    <property type="entry name" value="WD40 repeat-like"/>
    <property type="match status" value="1"/>
</dbReference>
<dbReference type="Pfam" id="PF00400">
    <property type="entry name" value="WD40"/>
    <property type="match status" value="1"/>
</dbReference>
<dbReference type="InterPro" id="IPR051510">
    <property type="entry name" value="SKI8"/>
</dbReference>
<dbReference type="PANTHER" id="PTHR44090:SF1">
    <property type="entry name" value="SUPERKILLER COMPLEX PROTEIN 8"/>
    <property type="match status" value="1"/>
</dbReference>
<evidence type="ECO:0000256" key="2">
    <source>
        <dbReference type="ARBA" id="ARBA00022737"/>
    </source>
</evidence>
<keyword evidence="5" id="KW-1185">Reference proteome</keyword>
<dbReference type="HOGENOM" id="CLU_065016_0_0_1"/>
<name>A5DA77_PICGU</name>
<evidence type="ECO:0000256" key="1">
    <source>
        <dbReference type="ARBA" id="ARBA00022574"/>
    </source>
</evidence>
<evidence type="ECO:0000313" key="4">
    <source>
        <dbReference type="EMBL" id="EDK36084.2"/>
    </source>
</evidence>
<dbReference type="GO" id="GO:0007131">
    <property type="term" value="P:reciprocal meiotic recombination"/>
    <property type="evidence" value="ECO:0007669"/>
    <property type="project" value="EnsemblFungi"/>
</dbReference>
<dbReference type="VEuPathDB" id="FungiDB:PGUG_00182"/>
<dbReference type="OMA" id="CVCLDRS"/>
<dbReference type="EMBL" id="CH408155">
    <property type="protein sequence ID" value="EDK36084.2"/>
    <property type="molecule type" value="Genomic_DNA"/>
</dbReference>
<organism evidence="4 5">
    <name type="scientific">Meyerozyma guilliermondii (strain ATCC 6260 / CBS 566 / DSM 6381 / JCM 1539 / NBRC 10279 / NRRL Y-324)</name>
    <name type="common">Yeast</name>
    <name type="synonym">Candida guilliermondii</name>
    <dbReference type="NCBI Taxonomy" id="294746"/>
    <lineage>
        <taxon>Eukaryota</taxon>
        <taxon>Fungi</taxon>
        <taxon>Dikarya</taxon>
        <taxon>Ascomycota</taxon>
        <taxon>Saccharomycotina</taxon>
        <taxon>Pichiomycetes</taxon>
        <taxon>Debaryomycetaceae</taxon>
        <taxon>Meyerozyma</taxon>
    </lineage>
</organism>
<dbReference type="InterPro" id="IPR001680">
    <property type="entry name" value="WD40_rpt"/>
</dbReference>
<protein>
    <submittedName>
        <fullName evidence="4">Uncharacterized protein</fullName>
    </submittedName>
</protein>
<dbReference type="PROSITE" id="PS50082">
    <property type="entry name" value="WD_REPEATS_2"/>
    <property type="match status" value="1"/>
</dbReference>
<evidence type="ECO:0000313" key="5">
    <source>
        <dbReference type="Proteomes" id="UP000001997"/>
    </source>
</evidence>
<dbReference type="PANTHER" id="PTHR44090">
    <property type="entry name" value="WD REPEAT-CONTAINING PROTEIN 61"/>
    <property type="match status" value="1"/>
</dbReference>
<dbReference type="InterPro" id="IPR015943">
    <property type="entry name" value="WD40/YVTN_repeat-like_dom_sf"/>
</dbReference>
<dbReference type="GO" id="GO:0070481">
    <property type="term" value="P:nuclear-transcribed mRNA catabolic process, non-stop decay"/>
    <property type="evidence" value="ECO:0007669"/>
    <property type="project" value="EnsemblFungi"/>
</dbReference>
<evidence type="ECO:0000256" key="3">
    <source>
        <dbReference type="PROSITE-ProRule" id="PRU00221"/>
    </source>
</evidence>
<dbReference type="GO" id="GO:0070478">
    <property type="term" value="P:nuclear-transcribed mRNA catabolic process, 3'-5' exonucleolytic nonsense-mediated decay"/>
    <property type="evidence" value="ECO:0007669"/>
    <property type="project" value="EnsemblFungi"/>
</dbReference>
<dbReference type="InParanoid" id="A5DA77"/>
<dbReference type="SMART" id="SM00320">
    <property type="entry name" value="WD40"/>
    <property type="match status" value="4"/>
</dbReference>
<accession>A5DA77</accession>
<dbReference type="OrthoDB" id="10251741at2759"/>
<dbReference type="GO" id="GO:0000228">
    <property type="term" value="C:nuclear chromosome"/>
    <property type="evidence" value="ECO:0007669"/>
    <property type="project" value="EnsemblFungi"/>
</dbReference>
<dbReference type="KEGG" id="pgu:PGUG_00182"/>
<dbReference type="InterPro" id="IPR019775">
    <property type="entry name" value="WD40_repeat_CS"/>
</dbReference>
<dbReference type="RefSeq" id="XP_001486805.2">
    <property type="nucleotide sequence ID" value="XM_001486755.1"/>
</dbReference>
<dbReference type="GO" id="GO:0065004">
    <property type="term" value="P:protein-DNA complex assembly"/>
    <property type="evidence" value="ECO:0007669"/>
    <property type="project" value="EnsemblFungi"/>
</dbReference>
<dbReference type="PROSITE" id="PS00678">
    <property type="entry name" value="WD_REPEATS_1"/>
    <property type="match status" value="1"/>
</dbReference>
<keyword evidence="1 3" id="KW-0853">WD repeat</keyword>
<reference evidence="4 5" key="1">
    <citation type="journal article" date="2009" name="Nature">
        <title>Evolution of pathogenicity and sexual reproduction in eight Candida genomes.</title>
        <authorList>
            <person name="Butler G."/>
            <person name="Rasmussen M.D."/>
            <person name="Lin M.F."/>
            <person name="Santos M.A."/>
            <person name="Sakthikumar S."/>
            <person name="Munro C.A."/>
            <person name="Rheinbay E."/>
            <person name="Grabherr M."/>
            <person name="Forche A."/>
            <person name="Reedy J.L."/>
            <person name="Agrafioti I."/>
            <person name="Arnaud M.B."/>
            <person name="Bates S."/>
            <person name="Brown A.J."/>
            <person name="Brunke S."/>
            <person name="Costanzo M.C."/>
            <person name="Fitzpatrick D.A."/>
            <person name="de Groot P.W."/>
            <person name="Harris D."/>
            <person name="Hoyer L.L."/>
            <person name="Hube B."/>
            <person name="Klis F.M."/>
            <person name="Kodira C."/>
            <person name="Lennard N."/>
            <person name="Logue M.E."/>
            <person name="Martin R."/>
            <person name="Neiman A.M."/>
            <person name="Nikolaou E."/>
            <person name="Quail M.A."/>
            <person name="Quinn J."/>
            <person name="Santos M.C."/>
            <person name="Schmitzberger F.F."/>
            <person name="Sherlock G."/>
            <person name="Shah P."/>
            <person name="Silverstein K.A."/>
            <person name="Skrzypek M.S."/>
            <person name="Soll D."/>
            <person name="Staggs R."/>
            <person name="Stansfield I."/>
            <person name="Stumpf M.P."/>
            <person name="Sudbery P.E."/>
            <person name="Srikantha T."/>
            <person name="Zeng Q."/>
            <person name="Berman J."/>
            <person name="Berriman M."/>
            <person name="Heitman J."/>
            <person name="Gow N.A."/>
            <person name="Lorenz M.C."/>
            <person name="Birren B.W."/>
            <person name="Kellis M."/>
            <person name="Cuomo C.A."/>
        </authorList>
    </citation>
    <scope>NUCLEOTIDE SEQUENCE [LARGE SCALE GENOMIC DNA]</scope>
    <source>
        <strain evidence="5">ATCC 6260 / CBS 566 / DSM 6381 / JCM 1539 / NBRC 10279 / NRRL Y-324</strain>
    </source>
</reference>
<dbReference type="STRING" id="294746.A5DA77"/>
<dbReference type="FunCoup" id="A5DA77">
    <property type="interactions" value="136"/>
</dbReference>
<dbReference type="PROSITE" id="PS50294">
    <property type="entry name" value="WD_REPEATS_REGION"/>
    <property type="match status" value="1"/>
</dbReference>
<keyword evidence="2" id="KW-0677">Repeat</keyword>
<feature type="repeat" description="WD" evidence="3">
    <location>
        <begin position="284"/>
        <end position="325"/>
    </location>
</feature>
<dbReference type="Gene3D" id="2.130.10.10">
    <property type="entry name" value="YVTN repeat-like/Quinoprotein amine dehydrogenase"/>
    <property type="match status" value="1"/>
</dbReference>
<dbReference type="AlphaFoldDB" id="A5DA77"/>